<evidence type="ECO:0000313" key="5">
    <source>
        <dbReference type="Proteomes" id="UP000800984"/>
    </source>
</evidence>
<keyword evidence="5" id="KW-1185">Reference proteome</keyword>
<dbReference type="RefSeq" id="WP_166075793.1">
    <property type="nucleotide sequence ID" value="NZ_JAAJBT010000001.1"/>
</dbReference>
<dbReference type="Pfam" id="PF18962">
    <property type="entry name" value="Por_Secre_tail"/>
    <property type="match status" value="1"/>
</dbReference>
<dbReference type="Pfam" id="PF17164">
    <property type="entry name" value="DUF5122"/>
    <property type="match status" value="7"/>
</dbReference>
<dbReference type="Proteomes" id="UP000800984">
    <property type="component" value="Unassembled WGS sequence"/>
</dbReference>
<protein>
    <submittedName>
        <fullName evidence="4">T9SS type A sorting domain-containing protein</fullName>
    </submittedName>
</protein>
<dbReference type="PANTHER" id="PTHR42754">
    <property type="entry name" value="ENDOGLUCANASE"/>
    <property type="match status" value="1"/>
</dbReference>
<keyword evidence="1 2" id="KW-0732">Signal</keyword>
<sequence>MKKIFITLMILLQVNIILAQNDADVDYNFVYGPGPNSAATTYVNTVAFRSDGKMYAGGNFTFYNGLAQNRFVRINIDGTKDTSFNIGTGFNDNVYCIAQQSDGKVLVGGNFINFNGVTQGRLIRLNTDGSKDTSFNIGSGFNNTVYSIAIQSDGKILVGGFFSTYNGTTQNALVRLNSDGSKDTSFNIGTSVNFNVWCFAIQSDGKILVGGDYTTFNGVSQNGLVRLNTNGTKDTSFNIGSGFNTIDGAFVASLALQSDGKIIAVGGFTSFNGATQNRLIRLNTDGSKDTSYIVGQGFNATASAIALQSDGKAVVVGNYSTYKGQLEARLIRLNSDGSKDTTFNITTGFNNSTSSVAIHSDGKILIGGFFNIYKNNPADYLVRLKGTSVLSSDSFQKNNFSVFPNPVNDILNIQMDSEIKKIEVFSLQGQLVMQSTLKSFSLNSLNHGVYLVKITDVNGVIVTQKIIKN</sequence>
<gene>
    <name evidence="4" type="ORF">G4D72_01380</name>
</gene>
<evidence type="ECO:0000256" key="1">
    <source>
        <dbReference type="ARBA" id="ARBA00022729"/>
    </source>
</evidence>
<dbReference type="InterPro" id="IPR026444">
    <property type="entry name" value="Secre_tail"/>
</dbReference>
<dbReference type="EMBL" id="JAAJBT010000001">
    <property type="protein sequence ID" value="NHM00758.1"/>
    <property type="molecule type" value="Genomic_DNA"/>
</dbReference>
<proteinExistence type="predicted"/>
<feature type="signal peptide" evidence="2">
    <location>
        <begin position="1"/>
        <end position="19"/>
    </location>
</feature>
<comment type="caution">
    <text evidence="4">The sequence shown here is derived from an EMBL/GenBank/DDBJ whole genome shotgun (WGS) entry which is preliminary data.</text>
</comment>
<evidence type="ECO:0000313" key="4">
    <source>
        <dbReference type="EMBL" id="NHM00758.1"/>
    </source>
</evidence>
<feature type="domain" description="Secretion system C-terminal sorting" evidence="3">
    <location>
        <begin position="402"/>
        <end position="467"/>
    </location>
</feature>
<reference evidence="4 5" key="1">
    <citation type="submission" date="2020-02" db="EMBL/GenBank/DDBJ databases">
        <authorList>
            <person name="Chen W.-M."/>
        </authorList>
    </citation>
    <scope>NUCLEOTIDE SEQUENCE [LARGE SCALE GENOMIC DNA]</scope>
    <source>
        <strain evidence="4 5">KDG-16</strain>
    </source>
</reference>
<dbReference type="Gene3D" id="2.80.10.50">
    <property type="match status" value="3"/>
</dbReference>
<name>A0ABX0I0N8_9FLAO</name>
<dbReference type="NCBIfam" id="TIGR04183">
    <property type="entry name" value="Por_Secre_tail"/>
    <property type="match status" value="1"/>
</dbReference>
<dbReference type="PANTHER" id="PTHR42754:SF1">
    <property type="entry name" value="LIPOPROTEIN"/>
    <property type="match status" value="1"/>
</dbReference>
<organism evidence="4 5">
    <name type="scientific">Flavobacterium difficile</name>
    <dbReference type="NCBI Taxonomy" id="2709659"/>
    <lineage>
        <taxon>Bacteria</taxon>
        <taxon>Pseudomonadati</taxon>
        <taxon>Bacteroidota</taxon>
        <taxon>Flavobacteriia</taxon>
        <taxon>Flavobacteriales</taxon>
        <taxon>Flavobacteriaceae</taxon>
        <taxon>Flavobacterium</taxon>
    </lineage>
</organism>
<feature type="chain" id="PRO_5045853570" evidence="2">
    <location>
        <begin position="20"/>
        <end position="469"/>
    </location>
</feature>
<accession>A0ABX0I0N8</accession>
<dbReference type="SUPFAM" id="SSF63829">
    <property type="entry name" value="Calcium-dependent phosphotriesterase"/>
    <property type="match status" value="1"/>
</dbReference>
<dbReference type="InterPro" id="IPR013431">
    <property type="entry name" value="Delta_60_rpt"/>
</dbReference>
<dbReference type="NCBIfam" id="TIGR02608">
    <property type="entry name" value="delta_60_rpt"/>
    <property type="match status" value="6"/>
</dbReference>
<evidence type="ECO:0000256" key="2">
    <source>
        <dbReference type="SAM" id="SignalP"/>
    </source>
</evidence>
<evidence type="ECO:0000259" key="3">
    <source>
        <dbReference type="Pfam" id="PF18962"/>
    </source>
</evidence>